<dbReference type="PROSITE" id="PS50853">
    <property type="entry name" value="FN3"/>
    <property type="match status" value="2"/>
</dbReference>
<dbReference type="SMART" id="SM00060">
    <property type="entry name" value="FN3"/>
    <property type="match status" value="3"/>
</dbReference>
<dbReference type="Pfam" id="PF13229">
    <property type="entry name" value="Beta_helix"/>
    <property type="match status" value="1"/>
</dbReference>
<evidence type="ECO:0000259" key="1">
    <source>
        <dbReference type="PROSITE" id="PS50853"/>
    </source>
</evidence>
<comment type="caution">
    <text evidence="2">The sequence shown here is derived from an EMBL/GenBank/DDBJ whole genome shotgun (WGS) entry which is preliminary data.</text>
</comment>
<dbReference type="Gene3D" id="2.160.20.10">
    <property type="entry name" value="Single-stranded right-handed beta-helix, Pectin lyase-like"/>
    <property type="match status" value="1"/>
</dbReference>
<dbReference type="InterPro" id="IPR003961">
    <property type="entry name" value="FN3_dom"/>
</dbReference>
<dbReference type="EMBL" id="JAGQHR010000081">
    <property type="protein sequence ID" value="MCA9726891.1"/>
    <property type="molecule type" value="Genomic_DNA"/>
</dbReference>
<dbReference type="Proteomes" id="UP000697710">
    <property type="component" value="Unassembled WGS sequence"/>
</dbReference>
<reference evidence="2" key="2">
    <citation type="journal article" date="2021" name="Microbiome">
        <title>Successional dynamics and alternative stable states in a saline activated sludge microbial community over 9 years.</title>
        <authorList>
            <person name="Wang Y."/>
            <person name="Ye J."/>
            <person name="Ju F."/>
            <person name="Liu L."/>
            <person name="Boyd J.A."/>
            <person name="Deng Y."/>
            <person name="Parks D.H."/>
            <person name="Jiang X."/>
            <person name="Yin X."/>
            <person name="Woodcroft B.J."/>
            <person name="Tyson G.W."/>
            <person name="Hugenholtz P."/>
            <person name="Polz M.F."/>
            <person name="Zhang T."/>
        </authorList>
    </citation>
    <scope>NUCLEOTIDE SEQUENCE</scope>
    <source>
        <strain evidence="2">HKST-UBA01</strain>
    </source>
</reference>
<feature type="domain" description="Fibronectin type-III" evidence="1">
    <location>
        <begin position="27"/>
        <end position="136"/>
    </location>
</feature>
<dbReference type="SUPFAM" id="SSF49265">
    <property type="entry name" value="Fibronectin type III"/>
    <property type="match status" value="2"/>
</dbReference>
<dbReference type="InterPro" id="IPR013783">
    <property type="entry name" value="Ig-like_fold"/>
</dbReference>
<name>A0A956LZC5_UNCEI</name>
<proteinExistence type="predicted"/>
<dbReference type="InterPro" id="IPR039448">
    <property type="entry name" value="Beta_helix"/>
</dbReference>
<dbReference type="AlphaFoldDB" id="A0A956LZC5"/>
<accession>A0A956LZC5</accession>
<dbReference type="InterPro" id="IPR011050">
    <property type="entry name" value="Pectin_lyase_fold/virulence"/>
</dbReference>
<organism evidence="2 3">
    <name type="scientific">Eiseniibacteriota bacterium</name>
    <dbReference type="NCBI Taxonomy" id="2212470"/>
    <lineage>
        <taxon>Bacteria</taxon>
        <taxon>Candidatus Eiseniibacteriota</taxon>
    </lineage>
</organism>
<reference evidence="2" key="1">
    <citation type="submission" date="2020-04" db="EMBL/GenBank/DDBJ databases">
        <authorList>
            <person name="Zhang T."/>
        </authorList>
    </citation>
    <scope>NUCLEOTIDE SEQUENCE</scope>
    <source>
        <strain evidence="2">HKST-UBA01</strain>
    </source>
</reference>
<dbReference type="CDD" id="cd00063">
    <property type="entry name" value="FN3"/>
    <property type="match status" value="2"/>
</dbReference>
<protein>
    <recommendedName>
        <fullName evidence="1">Fibronectin type-III domain-containing protein</fullName>
    </recommendedName>
</protein>
<evidence type="ECO:0000313" key="3">
    <source>
        <dbReference type="Proteomes" id="UP000697710"/>
    </source>
</evidence>
<evidence type="ECO:0000313" key="2">
    <source>
        <dbReference type="EMBL" id="MCA9726891.1"/>
    </source>
</evidence>
<feature type="domain" description="Fibronectin type-III" evidence="1">
    <location>
        <begin position="143"/>
        <end position="250"/>
    </location>
</feature>
<dbReference type="InterPro" id="IPR012334">
    <property type="entry name" value="Pectin_lyas_fold"/>
</dbReference>
<dbReference type="SUPFAM" id="SSF51126">
    <property type="entry name" value="Pectin lyase-like"/>
    <property type="match status" value="1"/>
</dbReference>
<dbReference type="Gene3D" id="2.60.40.10">
    <property type="entry name" value="Immunoglobulins"/>
    <property type="match status" value="2"/>
</dbReference>
<sequence>MSMLVLAICLGNAVVGCGDQNQPDTTPPADVSDLRAKEVGRSSTTLLWTAPGDDGESGQALAYEVRRADETLTLAAWDSTGTVVAEPPSAPAGSAESLLVESLAENHRYYFALRTVDEAGNRSGISNVVSLRTASSDTIPPAAVTSLTLGRVSSREAFVAWLAPGDDDTTNGRAARYQLRLADETLTLENWDTTGAVVDSSAPIDPGQLELHQITDLLPRHTYYVALRTRDEAFNWSGISNVVRIDTPADDTVPPGKVFDLAGRLTAIDAIEITFTAPGDDGYSGQAFEYDLRYAMDPDALENDWENTTRVETKPPQSAGRREAVLVDSLPIRTQYYFGLRTSDEAELWSELSNIAPIRTSDSTCVVLADSTGDYPTIRDALIAGAGCTILLGDGEYPNNVWPADARPHLRSLSGDARSCVLRFPDGTSDLGTQTILEGVTLADSPNLRIRAVDAPMALQASGCILLNVSFEAAGPFAAGPDVLLEDCLVTEATQSPVFNVDRFTARRCTFLDNRTRLVVAREVEIEACSFTGNQIPSGALLRTFHDIDRGSLLRVDRSTLTGNSGTLLSLFNGPLLVENSVIGANSGSAISLSGQTAATVRTTTFINNFGLASCIRSEALLETLRIERCIFAANNDGPEVFGDPRPPLIVTCTDVYGNERGDWTGDLTGYYGRDGNISRDPLFCDRQNADFRLSARSPCSPDSQPDCGRIGALDVACP</sequence>
<dbReference type="Pfam" id="PF00041">
    <property type="entry name" value="fn3"/>
    <property type="match status" value="1"/>
</dbReference>
<dbReference type="InterPro" id="IPR036116">
    <property type="entry name" value="FN3_sf"/>
</dbReference>
<gene>
    <name evidence="2" type="ORF">KC729_04355</name>
</gene>